<evidence type="ECO:0000256" key="1">
    <source>
        <dbReference type="SAM" id="SignalP"/>
    </source>
</evidence>
<feature type="signal peptide" evidence="1">
    <location>
        <begin position="1"/>
        <end position="19"/>
    </location>
</feature>
<accession>A0A4V5N3S7</accession>
<name>A0A4V5N3S7_9PEZI</name>
<dbReference type="InterPro" id="IPR037176">
    <property type="entry name" value="Osmotin/thaumatin-like_sf"/>
</dbReference>
<organism evidence="2 3">
    <name type="scientific">Salinomyces thailandicus</name>
    <dbReference type="NCBI Taxonomy" id="706561"/>
    <lineage>
        <taxon>Eukaryota</taxon>
        <taxon>Fungi</taxon>
        <taxon>Dikarya</taxon>
        <taxon>Ascomycota</taxon>
        <taxon>Pezizomycotina</taxon>
        <taxon>Dothideomycetes</taxon>
        <taxon>Dothideomycetidae</taxon>
        <taxon>Mycosphaerellales</taxon>
        <taxon>Teratosphaeriaceae</taxon>
        <taxon>Salinomyces</taxon>
    </lineage>
</organism>
<sequence>MRSPSFAALLLALASRVTATSPGPPTPIWLRTCNWYANTTYISSDVNYDTHGTPAGKVPESRVLLLNECYTQKLEPGLAFGSFIGLRNNTESAEVGSKRTHDTKIEVTVEMDGTPPYFDVDVEKGWSAPVVFKATSPDGNVTTRAGCTVDKLLQCPEHMQVWENNNTTLANCVGKGQEAIDFFRADCPDLFVLSSDTRAVTSAPVGTKILELDIGVPPWEVDDVGCEEALQ</sequence>
<dbReference type="EMBL" id="NAJL01000040">
    <property type="protein sequence ID" value="TKA24839.1"/>
    <property type="molecule type" value="Genomic_DNA"/>
</dbReference>
<protein>
    <submittedName>
        <fullName evidence="2">Uncharacterized protein</fullName>
    </submittedName>
</protein>
<proteinExistence type="predicted"/>
<dbReference type="AlphaFoldDB" id="A0A4V5N3S7"/>
<dbReference type="Gene3D" id="2.60.110.10">
    <property type="entry name" value="Thaumatin"/>
    <property type="match status" value="1"/>
</dbReference>
<gene>
    <name evidence="2" type="ORF">B0A50_06568</name>
</gene>
<dbReference type="SUPFAM" id="SSF49870">
    <property type="entry name" value="Osmotin, thaumatin-like protein"/>
    <property type="match status" value="1"/>
</dbReference>
<reference evidence="2 3" key="1">
    <citation type="submission" date="2017-03" db="EMBL/GenBank/DDBJ databases">
        <title>Genomes of endolithic fungi from Antarctica.</title>
        <authorList>
            <person name="Coleine C."/>
            <person name="Masonjones S."/>
            <person name="Stajich J.E."/>
        </authorList>
    </citation>
    <scope>NUCLEOTIDE SEQUENCE [LARGE SCALE GENOMIC DNA]</scope>
    <source>
        <strain evidence="2 3">CCFEE 6315</strain>
    </source>
</reference>
<feature type="chain" id="PRO_5020784509" evidence="1">
    <location>
        <begin position="20"/>
        <end position="231"/>
    </location>
</feature>
<evidence type="ECO:0000313" key="2">
    <source>
        <dbReference type="EMBL" id="TKA24839.1"/>
    </source>
</evidence>
<keyword evidence="3" id="KW-1185">Reference proteome</keyword>
<dbReference type="Proteomes" id="UP000308549">
    <property type="component" value="Unassembled WGS sequence"/>
</dbReference>
<evidence type="ECO:0000313" key="3">
    <source>
        <dbReference type="Proteomes" id="UP000308549"/>
    </source>
</evidence>
<comment type="caution">
    <text evidence="2">The sequence shown here is derived from an EMBL/GenBank/DDBJ whole genome shotgun (WGS) entry which is preliminary data.</text>
</comment>
<dbReference type="OrthoDB" id="3911530at2759"/>
<keyword evidence="1" id="KW-0732">Signal</keyword>